<dbReference type="InterPro" id="IPR029058">
    <property type="entry name" value="AB_hydrolase_fold"/>
</dbReference>
<dbReference type="GO" id="GO:0016787">
    <property type="term" value="F:hydrolase activity"/>
    <property type="evidence" value="ECO:0007669"/>
    <property type="project" value="UniProtKB-KW"/>
</dbReference>
<feature type="domain" description="Serine aminopeptidase S33" evidence="1">
    <location>
        <begin position="43"/>
        <end position="142"/>
    </location>
</feature>
<dbReference type="EMBL" id="JAJBZT010000009">
    <property type="protein sequence ID" value="MCB6184792.1"/>
    <property type="molecule type" value="Genomic_DNA"/>
</dbReference>
<dbReference type="Gene3D" id="3.40.50.1820">
    <property type="entry name" value="alpha/beta hydrolase"/>
    <property type="match status" value="1"/>
</dbReference>
<gene>
    <name evidence="2" type="ORF">LIN78_14690</name>
</gene>
<keyword evidence="3" id="KW-1185">Reference proteome</keyword>
<dbReference type="Proteomes" id="UP001165395">
    <property type="component" value="Unassembled WGS sequence"/>
</dbReference>
<keyword evidence="2" id="KW-0378">Hydrolase</keyword>
<evidence type="ECO:0000313" key="3">
    <source>
        <dbReference type="Proteomes" id="UP001165395"/>
    </source>
</evidence>
<reference evidence="2" key="1">
    <citation type="submission" date="2021-10" db="EMBL/GenBank/DDBJ databases">
        <title>The complete genome sequence of Leeia sp. TBRC 13508.</title>
        <authorList>
            <person name="Charoenyingcharoen P."/>
            <person name="Yukphan P."/>
        </authorList>
    </citation>
    <scope>NUCLEOTIDE SEQUENCE</scope>
    <source>
        <strain evidence="2">TBRC 13508</strain>
    </source>
</reference>
<sequence>MKVDTFNLMIDGPVGQLETILMTSPLQAVKGIALVAHPNPTQGGTNTNKVVQTIAKAFARKGYAVYCPNLRGVGNSAGEFDAGIGETDDMAAVLAYARQSYGNLPLILSGFSFGTFVQASLGARLTAAGETFGMLLAGPAVKKFDVPSVPAETLIVHGEEDEVIPLQHVLDWARPQKLPVVVLPGVSHFFHGHLGQLTDWVNLKWPS</sequence>
<organism evidence="2 3">
    <name type="scientific">Leeia speluncae</name>
    <dbReference type="NCBI Taxonomy" id="2884804"/>
    <lineage>
        <taxon>Bacteria</taxon>
        <taxon>Pseudomonadati</taxon>
        <taxon>Pseudomonadota</taxon>
        <taxon>Betaproteobacteria</taxon>
        <taxon>Neisseriales</taxon>
        <taxon>Leeiaceae</taxon>
        <taxon>Leeia</taxon>
    </lineage>
</organism>
<name>A0ABS8D993_9NEIS</name>
<dbReference type="Pfam" id="PF12146">
    <property type="entry name" value="Hydrolase_4"/>
    <property type="match status" value="1"/>
</dbReference>
<proteinExistence type="predicted"/>
<dbReference type="RefSeq" id="WP_227181610.1">
    <property type="nucleotide sequence ID" value="NZ_JAJBZT010000009.1"/>
</dbReference>
<dbReference type="PANTHER" id="PTHR42103">
    <property type="entry name" value="ALPHA/BETA-HYDROLASES SUPERFAMILY PROTEIN"/>
    <property type="match status" value="1"/>
</dbReference>
<dbReference type="InterPro" id="IPR022742">
    <property type="entry name" value="Hydrolase_4"/>
</dbReference>
<protein>
    <submittedName>
        <fullName evidence="2">Alpha/beta fold hydrolase</fullName>
    </submittedName>
</protein>
<dbReference type="PANTHER" id="PTHR42103:SF2">
    <property type="entry name" value="AB HYDROLASE-1 DOMAIN-CONTAINING PROTEIN"/>
    <property type="match status" value="1"/>
</dbReference>
<comment type="caution">
    <text evidence="2">The sequence shown here is derived from an EMBL/GenBank/DDBJ whole genome shotgun (WGS) entry which is preliminary data.</text>
</comment>
<accession>A0ABS8D993</accession>
<evidence type="ECO:0000259" key="1">
    <source>
        <dbReference type="Pfam" id="PF12146"/>
    </source>
</evidence>
<dbReference type="SUPFAM" id="SSF53474">
    <property type="entry name" value="alpha/beta-Hydrolases"/>
    <property type="match status" value="1"/>
</dbReference>
<evidence type="ECO:0000313" key="2">
    <source>
        <dbReference type="EMBL" id="MCB6184792.1"/>
    </source>
</evidence>